<proteinExistence type="predicted"/>
<dbReference type="EMBL" id="JBHSIZ010000044">
    <property type="protein sequence ID" value="MFC4961168.1"/>
    <property type="molecule type" value="Genomic_DNA"/>
</dbReference>
<feature type="compositionally biased region" description="Basic and acidic residues" evidence="1">
    <location>
        <begin position="235"/>
        <end position="253"/>
    </location>
</feature>
<comment type="caution">
    <text evidence="2">The sequence shown here is derived from an EMBL/GenBank/DDBJ whole genome shotgun (WGS) entry which is preliminary data.</text>
</comment>
<name>A0ABV9UXJ6_9ACTN</name>
<evidence type="ECO:0000256" key="1">
    <source>
        <dbReference type="SAM" id="MobiDB-lite"/>
    </source>
</evidence>
<keyword evidence="3" id="KW-1185">Reference proteome</keyword>
<dbReference type="Proteomes" id="UP001595834">
    <property type="component" value="Unassembled WGS sequence"/>
</dbReference>
<organism evidence="2 3">
    <name type="scientific">Streptomyces mauvecolor</name>
    <dbReference type="NCBI Taxonomy" id="58345"/>
    <lineage>
        <taxon>Bacteria</taxon>
        <taxon>Bacillati</taxon>
        <taxon>Actinomycetota</taxon>
        <taxon>Actinomycetes</taxon>
        <taxon>Kitasatosporales</taxon>
        <taxon>Streptomycetaceae</taxon>
        <taxon>Streptomyces</taxon>
    </lineage>
</organism>
<feature type="region of interest" description="Disordered" evidence="1">
    <location>
        <begin position="226"/>
        <end position="253"/>
    </location>
</feature>
<gene>
    <name evidence="2" type="ORF">ACFPFX_33255</name>
</gene>
<sequence length="253" mass="29102">MAKLTEEQRQKRAVDRSRREALQAEERDRQDKERREMWRLKGMYLTWEEYLAGEPCRNCGLVLNDARGSWPGTMHLSPAEKIEYEAEDARFRTRHADCWGARWCISGSRTWHCSTCCPPHPTGPGMAERLSKILASGPSWEERKKHQDAWELTLTCDHTARFVQHREHNRVSPSVVECPECGTRRGIVAAKRIGPAYTDEIALSDREAADKNRLKAELTAAKAKLARQQRSAAETQRRINELEGQLRADRAPR</sequence>
<evidence type="ECO:0000313" key="3">
    <source>
        <dbReference type="Proteomes" id="UP001595834"/>
    </source>
</evidence>
<dbReference type="RefSeq" id="WP_344377204.1">
    <property type="nucleotide sequence ID" value="NZ_BAAASQ010000017.1"/>
</dbReference>
<protein>
    <submittedName>
        <fullName evidence="2">Uncharacterized protein</fullName>
    </submittedName>
</protein>
<feature type="region of interest" description="Disordered" evidence="1">
    <location>
        <begin position="1"/>
        <end position="33"/>
    </location>
</feature>
<reference evidence="3" key="1">
    <citation type="journal article" date="2019" name="Int. J. Syst. Evol. Microbiol.">
        <title>The Global Catalogue of Microorganisms (GCM) 10K type strain sequencing project: providing services to taxonomists for standard genome sequencing and annotation.</title>
        <authorList>
            <consortium name="The Broad Institute Genomics Platform"/>
            <consortium name="The Broad Institute Genome Sequencing Center for Infectious Disease"/>
            <person name="Wu L."/>
            <person name="Ma J."/>
        </authorList>
    </citation>
    <scope>NUCLEOTIDE SEQUENCE [LARGE SCALE GENOMIC DNA]</scope>
    <source>
        <strain evidence="3">CCM 7224</strain>
    </source>
</reference>
<accession>A0ABV9UXJ6</accession>
<evidence type="ECO:0000313" key="2">
    <source>
        <dbReference type="EMBL" id="MFC4961168.1"/>
    </source>
</evidence>